<keyword evidence="2" id="KW-0732">Signal</keyword>
<dbReference type="OrthoDB" id="7190642at2"/>
<reference evidence="3 4" key="1">
    <citation type="journal article" date="2010" name="Stand. Genomic Sci.">
        <title>Complete genome sequence of Haliangium ochraceum type strain (SMP-2).</title>
        <authorList>
            <consortium name="US DOE Joint Genome Institute (JGI-PGF)"/>
            <person name="Ivanova N."/>
            <person name="Daum C."/>
            <person name="Lang E."/>
            <person name="Abt B."/>
            <person name="Kopitz M."/>
            <person name="Saunders E."/>
            <person name="Lapidus A."/>
            <person name="Lucas S."/>
            <person name="Glavina Del Rio T."/>
            <person name="Nolan M."/>
            <person name="Tice H."/>
            <person name="Copeland A."/>
            <person name="Cheng J.F."/>
            <person name="Chen F."/>
            <person name="Bruce D."/>
            <person name="Goodwin L."/>
            <person name="Pitluck S."/>
            <person name="Mavromatis K."/>
            <person name="Pati A."/>
            <person name="Mikhailova N."/>
            <person name="Chen A."/>
            <person name="Palaniappan K."/>
            <person name="Land M."/>
            <person name="Hauser L."/>
            <person name="Chang Y.J."/>
            <person name="Jeffries C.D."/>
            <person name="Detter J.C."/>
            <person name="Brettin T."/>
            <person name="Rohde M."/>
            <person name="Goker M."/>
            <person name="Bristow J."/>
            <person name="Markowitz V."/>
            <person name="Eisen J.A."/>
            <person name="Hugenholtz P."/>
            <person name="Kyrpides N.C."/>
            <person name="Klenk H.P."/>
        </authorList>
    </citation>
    <scope>NUCLEOTIDE SEQUENCE [LARGE SCALE GENOMIC DNA]</scope>
    <source>
        <strain evidence="4">DSM 14365 / CIP 107738 / JCM 11303 / AJ 13395 / SMP-2</strain>
    </source>
</reference>
<name>D0LR67_HALO1</name>
<feature type="signal peptide" evidence="2">
    <location>
        <begin position="1"/>
        <end position="31"/>
    </location>
</feature>
<organism evidence="3 4">
    <name type="scientific">Haliangium ochraceum (strain DSM 14365 / JCM 11303 / SMP-2)</name>
    <dbReference type="NCBI Taxonomy" id="502025"/>
    <lineage>
        <taxon>Bacteria</taxon>
        <taxon>Pseudomonadati</taxon>
        <taxon>Myxococcota</taxon>
        <taxon>Polyangia</taxon>
        <taxon>Haliangiales</taxon>
        <taxon>Kofleriaceae</taxon>
        <taxon>Haliangium</taxon>
    </lineage>
</organism>
<dbReference type="Proteomes" id="UP000001880">
    <property type="component" value="Chromosome"/>
</dbReference>
<keyword evidence="4" id="KW-1185">Reference proteome</keyword>
<feature type="region of interest" description="Disordered" evidence="1">
    <location>
        <begin position="34"/>
        <end position="76"/>
    </location>
</feature>
<dbReference type="PROSITE" id="PS51257">
    <property type="entry name" value="PROKAR_LIPOPROTEIN"/>
    <property type="match status" value="1"/>
</dbReference>
<accession>D0LR67</accession>
<proteinExistence type="predicted"/>
<dbReference type="STRING" id="502025.Hoch_3069"/>
<evidence type="ECO:0000313" key="4">
    <source>
        <dbReference type="Proteomes" id="UP000001880"/>
    </source>
</evidence>
<protein>
    <recommendedName>
        <fullName evidence="5">Lipoprotein</fullName>
    </recommendedName>
</protein>
<evidence type="ECO:0008006" key="5">
    <source>
        <dbReference type="Google" id="ProtNLM"/>
    </source>
</evidence>
<evidence type="ECO:0000313" key="3">
    <source>
        <dbReference type="EMBL" id="ACY15575.1"/>
    </source>
</evidence>
<dbReference type="EMBL" id="CP001804">
    <property type="protein sequence ID" value="ACY15575.1"/>
    <property type="molecule type" value="Genomic_DNA"/>
</dbReference>
<dbReference type="AlphaFoldDB" id="D0LR67"/>
<evidence type="ECO:0000256" key="2">
    <source>
        <dbReference type="SAM" id="SignalP"/>
    </source>
</evidence>
<dbReference type="KEGG" id="hoh:Hoch_3069"/>
<dbReference type="RefSeq" id="WP_012828175.1">
    <property type="nucleotide sequence ID" value="NC_013440.1"/>
</dbReference>
<gene>
    <name evidence="3" type="ordered locus">Hoch_3069</name>
</gene>
<feature type="compositionally biased region" description="Pro residues" evidence="1">
    <location>
        <begin position="39"/>
        <end position="71"/>
    </location>
</feature>
<feature type="chain" id="PRO_5003010518" description="Lipoprotein" evidence="2">
    <location>
        <begin position="32"/>
        <end position="202"/>
    </location>
</feature>
<dbReference type="HOGENOM" id="CLU_1353060_0_0_7"/>
<sequence>MFCRPTTQARALSALRLSLCLAAALALLACADKQQPASGEPPPEQPAPPSPSAPETPPENPPENPEQPPEPPADDAETLSALTADHLSDVELTGELGCSFRADGSEDMLMVGKGNVARDQHSFAAVRYGGRTMKLESRELGGYDAMANGVGFVGEDLEIEVQRTQTEPLEDQVETVTYPARLVITPADGEARTIAGRWTCGP</sequence>
<evidence type="ECO:0000256" key="1">
    <source>
        <dbReference type="SAM" id="MobiDB-lite"/>
    </source>
</evidence>